<protein>
    <submittedName>
        <fullName evidence="2">GDSL-like Lipase/Acylhydrolase family protein</fullName>
    </submittedName>
</protein>
<dbReference type="SUPFAM" id="SSF52266">
    <property type="entry name" value="SGNH hydrolase"/>
    <property type="match status" value="1"/>
</dbReference>
<evidence type="ECO:0000313" key="2">
    <source>
        <dbReference type="EMBL" id="SDS48526.1"/>
    </source>
</evidence>
<dbReference type="Proteomes" id="UP000199679">
    <property type="component" value="Chromosome I"/>
</dbReference>
<reference evidence="2 3" key="1">
    <citation type="submission" date="2016-10" db="EMBL/GenBank/DDBJ databases">
        <authorList>
            <person name="de Groot N.N."/>
        </authorList>
    </citation>
    <scope>NUCLEOTIDE SEQUENCE [LARGE SCALE GENOMIC DNA]</scope>
    <source>
        <strain evidence="2 3">MP1X4</strain>
    </source>
</reference>
<dbReference type="SUPFAM" id="SSF48452">
    <property type="entry name" value="TPR-like"/>
    <property type="match status" value="1"/>
</dbReference>
<dbReference type="GO" id="GO:0004622">
    <property type="term" value="F:phosphatidylcholine lysophospholipase activity"/>
    <property type="evidence" value="ECO:0007669"/>
    <property type="project" value="TreeGrafter"/>
</dbReference>
<dbReference type="RefSeq" id="WP_091370361.1">
    <property type="nucleotide sequence ID" value="NZ_LT629740.1"/>
</dbReference>
<dbReference type="STRING" id="652787.SAMN05216490_1239"/>
<gene>
    <name evidence="2" type="ORF">SAMN05216490_1239</name>
</gene>
<dbReference type="PANTHER" id="PTHR30383:SF5">
    <property type="entry name" value="SGNH HYDROLASE-TYPE ESTERASE DOMAIN-CONTAINING PROTEIN"/>
    <property type="match status" value="1"/>
</dbReference>
<dbReference type="PANTHER" id="PTHR30383">
    <property type="entry name" value="THIOESTERASE 1/PROTEASE 1/LYSOPHOSPHOLIPASE L1"/>
    <property type="match status" value="1"/>
</dbReference>
<accession>A0A1H1SLB3</accession>
<dbReference type="EMBL" id="LT629740">
    <property type="protein sequence ID" value="SDS48526.1"/>
    <property type="molecule type" value="Genomic_DNA"/>
</dbReference>
<keyword evidence="1" id="KW-1133">Transmembrane helix</keyword>
<dbReference type="InterPro" id="IPR019734">
    <property type="entry name" value="TPR_rpt"/>
</dbReference>
<dbReference type="Gene3D" id="3.40.50.1110">
    <property type="entry name" value="SGNH hydrolase"/>
    <property type="match status" value="1"/>
</dbReference>
<proteinExistence type="predicted"/>
<keyword evidence="1" id="KW-0472">Membrane</keyword>
<organism evidence="2 3">
    <name type="scientific">Mucilaginibacter mallensis</name>
    <dbReference type="NCBI Taxonomy" id="652787"/>
    <lineage>
        <taxon>Bacteria</taxon>
        <taxon>Pseudomonadati</taxon>
        <taxon>Bacteroidota</taxon>
        <taxon>Sphingobacteriia</taxon>
        <taxon>Sphingobacteriales</taxon>
        <taxon>Sphingobacteriaceae</taxon>
        <taxon>Mucilaginibacter</taxon>
    </lineage>
</organism>
<keyword evidence="1" id="KW-0812">Transmembrane</keyword>
<keyword evidence="3" id="KW-1185">Reference proteome</keyword>
<dbReference type="InterPro" id="IPR036514">
    <property type="entry name" value="SGNH_hydro_sf"/>
</dbReference>
<name>A0A1H1SLB3_MUCMA</name>
<evidence type="ECO:0000313" key="3">
    <source>
        <dbReference type="Proteomes" id="UP000199679"/>
    </source>
</evidence>
<dbReference type="SMART" id="SM00028">
    <property type="entry name" value="TPR"/>
    <property type="match status" value="2"/>
</dbReference>
<dbReference type="Gene3D" id="1.25.40.10">
    <property type="entry name" value="Tetratricopeptide repeat domain"/>
    <property type="match status" value="1"/>
</dbReference>
<feature type="transmembrane region" description="Helical" evidence="1">
    <location>
        <begin position="20"/>
        <end position="42"/>
    </location>
</feature>
<evidence type="ECO:0000256" key="1">
    <source>
        <dbReference type="SAM" id="Phobius"/>
    </source>
</evidence>
<dbReference type="OrthoDB" id="239390at2"/>
<dbReference type="AlphaFoldDB" id="A0A1H1SLB3"/>
<sequence>MPVKKTKYSSLKEPSRNKIILFKGISIILVPLIILCVIEFGLRLFHYGNNLHLFVEYKVNADYLVFNPNASKKYFTDQDIATTGNSEIFKKKKDSNTIRLFVLGESTTIGYPYFHNGSFHRWLQYRLAHDYPDKNFEIINLSLTAVNSYTVLGFAKEVVNYEPDAILIYTGHNEFYGALGAASTQNMGSSRFMVNLILSLRKFKIVQLMSNVFEKTTLNASATKPGESRMQLMAAKQQIPYRSDLYEKGVDQFKTNMDAVFSLFSQHHIPVFVSNLVSNDKDLKPFISFDTTGKKNTGFNENYQSGLKAFNAKDFNTAINFFNAANKGYTESANCNYYLAQSYFSEGNFLQAKIFFAKASDLDGLRFRAPQEFNTILSQLSRNYPDVHLVDTKAAFESFSDHQIIGDKLIVDHVHPNLKGYAIMSDVFYTAINKAHILPAASSDGLSFNKLLKDMPVTKPDSLAGLYRILNLKTHWPYDEPHAADSIKSETEEQALAYNLVFKKAVWSDTMGELYTYYTNKNDYKQARNVLEGLALEYPADAGLAEKIAMLSGVLKNDTTTLFYFRRAFNLSPSFERARYTFVLFLKLDEPEKALPYLDYAIANNSAGLNLEPVKAAAGDVIQLKKVYAADLTNIDLINKIAATYLQMGNKDAALIYINKAEKLNNKNQNTQQLLAQIKAK</sequence>
<dbReference type="InterPro" id="IPR011990">
    <property type="entry name" value="TPR-like_helical_dom_sf"/>
</dbReference>
<dbReference type="InterPro" id="IPR051532">
    <property type="entry name" value="Ester_Hydrolysis_Enzymes"/>
</dbReference>
<keyword evidence="2" id="KW-0378">Hydrolase</keyword>